<dbReference type="AlphaFoldDB" id="A0A420WJ39"/>
<accession>A0A420WJ39</accession>
<gene>
    <name evidence="3" type="ORF">DES40_0352</name>
</gene>
<keyword evidence="2" id="KW-0812">Transmembrane</keyword>
<evidence type="ECO:0000313" key="4">
    <source>
        <dbReference type="Proteomes" id="UP000282211"/>
    </source>
</evidence>
<dbReference type="InterPro" id="IPR018723">
    <property type="entry name" value="DUF2254_membrane"/>
</dbReference>
<sequence length="460" mass="50805">MNARLIKAWQDLQGSYYFLPSLMGLGAIILAFVTIYMDQKWGLSVSHESIFFSREATAARTILATIAGSMIGVAATTFSITMVAVTSAAGQYGPRLIGNFMRDRGNQVTLGTFTSTFIYCLLVLRMARTGEENGETTIEAFVPNISLLVAMGLTLLSVGVLIYFIHHVPETLNVGNITGRVGRRLRQDIEGRYASDIGEALHPDSINTDNYPVDKAIEIKAKAEGYVQAINHKALIEKIAAANAVAKIEYRPGDFVTKGDVIIRVWADGPIDDKHRKCFRETYAMGQERTSYQNTLFLADELVEILARALSPGVNDPFTAINCINWFHSALKAFLNSQDPSPFRADANGDLRIISYPVSFERLLSVICDQSRSYIASDRNTAVKMMTILTQLCAECEDEERKVLIEGHLKKLKEACNDSLISLDDRESVSAHYNQALGLIRNPVDYKLALSNQGWLGGQG</sequence>
<dbReference type="GO" id="GO:0016763">
    <property type="term" value="F:pentosyltransferase activity"/>
    <property type="evidence" value="ECO:0007669"/>
    <property type="project" value="InterPro"/>
</dbReference>
<feature type="transmembrane region" description="Helical" evidence="2">
    <location>
        <begin position="145"/>
        <end position="165"/>
    </location>
</feature>
<organism evidence="3 4">
    <name type="scientific">Litorimonas taeanensis</name>
    <dbReference type="NCBI Taxonomy" id="568099"/>
    <lineage>
        <taxon>Bacteria</taxon>
        <taxon>Pseudomonadati</taxon>
        <taxon>Pseudomonadota</taxon>
        <taxon>Alphaproteobacteria</taxon>
        <taxon>Maricaulales</taxon>
        <taxon>Robiginitomaculaceae</taxon>
    </lineage>
</organism>
<proteinExistence type="predicted"/>
<feature type="transmembrane region" description="Helical" evidence="2">
    <location>
        <begin position="16"/>
        <end position="37"/>
    </location>
</feature>
<keyword evidence="1" id="KW-0808">Transferase</keyword>
<name>A0A420WJ39_9PROT</name>
<comment type="caution">
    <text evidence="3">The sequence shown here is derived from an EMBL/GenBank/DDBJ whole genome shotgun (WGS) entry which is preliminary data.</text>
</comment>
<evidence type="ECO:0000256" key="2">
    <source>
        <dbReference type="SAM" id="Phobius"/>
    </source>
</evidence>
<protein>
    <submittedName>
        <fullName evidence="3">Putative membrane protein</fullName>
    </submittedName>
</protein>
<feature type="transmembrane region" description="Helical" evidence="2">
    <location>
        <begin position="58"/>
        <end position="85"/>
    </location>
</feature>
<dbReference type="GO" id="GO:0006213">
    <property type="term" value="P:pyrimidine nucleoside metabolic process"/>
    <property type="evidence" value="ECO:0007669"/>
    <property type="project" value="InterPro"/>
</dbReference>
<evidence type="ECO:0000256" key="1">
    <source>
        <dbReference type="ARBA" id="ARBA00022679"/>
    </source>
</evidence>
<feature type="transmembrane region" description="Helical" evidence="2">
    <location>
        <begin position="105"/>
        <end position="124"/>
    </location>
</feature>
<dbReference type="EMBL" id="RBII01000001">
    <property type="protein sequence ID" value="RKQ71044.1"/>
    <property type="molecule type" value="Genomic_DNA"/>
</dbReference>
<evidence type="ECO:0000313" key="3">
    <source>
        <dbReference type="EMBL" id="RKQ71044.1"/>
    </source>
</evidence>
<keyword evidence="2" id="KW-0472">Membrane</keyword>
<dbReference type="InterPro" id="IPR036566">
    <property type="entry name" value="PYNP-like_C_sf"/>
</dbReference>
<keyword evidence="4" id="KW-1185">Reference proteome</keyword>
<dbReference type="InParanoid" id="A0A420WJ39"/>
<keyword evidence="2" id="KW-1133">Transmembrane helix</keyword>
<reference evidence="3 4" key="1">
    <citation type="submission" date="2018-10" db="EMBL/GenBank/DDBJ databases">
        <title>Genomic Encyclopedia of Type Strains, Phase IV (KMG-IV): sequencing the most valuable type-strain genomes for metagenomic binning, comparative biology and taxonomic classification.</title>
        <authorList>
            <person name="Goeker M."/>
        </authorList>
    </citation>
    <scope>NUCLEOTIDE SEQUENCE [LARGE SCALE GENOMIC DNA]</scope>
    <source>
        <strain evidence="3 4">DSM 22008</strain>
    </source>
</reference>
<dbReference type="OrthoDB" id="2955631at2"/>
<dbReference type="Proteomes" id="UP000282211">
    <property type="component" value="Unassembled WGS sequence"/>
</dbReference>
<dbReference type="SUPFAM" id="SSF54680">
    <property type="entry name" value="Pyrimidine nucleoside phosphorylase C-terminal domain"/>
    <property type="match status" value="1"/>
</dbReference>
<dbReference type="Pfam" id="PF10011">
    <property type="entry name" value="DUF2254"/>
    <property type="match status" value="1"/>
</dbReference>
<dbReference type="RefSeq" id="WP_121098855.1">
    <property type="nucleotide sequence ID" value="NZ_RBII01000001.1"/>
</dbReference>